<protein>
    <submittedName>
        <fullName evidence="1">Uncharacterized protein</fullName>
    </submittedName>
</protein>
<proteinExistence type="predicted"/>
<comment type="caution">
    <text evidence="1">The sequence shown here is derived from an EMBL/GenBank/DDBJ whole genome shotgun (WGS) entry which is preliminary data.</text>
</comment>
<dbReference type="Proteomes" id="UP000252107">
    <property type="component" value="Unassembled WGS sequence"/>
</dbReference>
<dbReference type="AlphaFoldDB" id="A0A367QP54"/>
<accession>A0A367QP54</accession>
<organism evidence="1 2">
    <name type="scientific">Nostoc minutum NIES-26</name>
    <dbReference type="NCBI Taxonomy" id="1844469"/>
    <lineage>
        <taxon>Bacteria</taxon>
        <taxon>Bacillati</taxon>
        <taxon>Cyanobacteriota</taxon>
        <taxon>Cyanophyceae</taxon>
        <taxon>Nostocales</taxon>
        <taxon>Nostocaceae</taxon>
        <taxon>Nostoc</taxon>
    </lineage>
</organism>
<keyword evidence="2" id="KW-1185">Reference proteome</keyword>
<gene>
    <name evidence="1" type="ORF">A6770_27760</name>
</gene>
<evidence type="ECO:0000313" key="1">
    <source>
        <dbReference type="EMBL" id="RCJ25531.1"/>
    </source>
</evidence>
<reference evidence="1" key="1">
    <citation type="submission" date="2016-04" db="EMBL/GenBank/DDBJ databases">
        <authorList>
            <person name="Tabuchi Yagui T.R."/>
        </authorList>
    </citation>
    <scope>NUCLEOTIDE SEQUENCE [LARGE SCALE GENOMIC DNA]</scope>
    <source>
        <strain evidence="1">NIES-26</strain>
    </source>
</reference>
<evidence type="ECO:0000313" key="2">
    <source>
        <dbReference type="Proteomes" id="UP000252107"/>
    </source>
</evidence>
<dbReference type="EMBL" id="LXQD01000314">
    <property type="protein sequence ID" value="RCJ25531.1"/>
    <property type="molecule type" value="Genomic_DNA"/>
</dbReference>
<sequence length="73" mass="8002">MNAAPHPSYEYQVGGSLPIDAQTYVERQADSDLHEALQTGGFCYALNGQIGKSMRVRTMQQQQAMALLVSISQ</sequence>
<name>A0A367QP54_9NOSO</name>